<reference evidence="1 2" key="1">
    <citation type="submission" date="2018-01" db="EMBL/GenBank/DDBJ databases">
        <title>Whole genome analyses suggest that Burkholderia sensu lato contains two further novel genera in the rhizoxinica-symbiotica group Mycetohabitans gen. nov., and Trinickia gen. nov.: implications for the evolution of diazotrophy and nodulation in the Burkholderiaceae.</title>
        <authorList>
            <person name="Estrada-de los Santos P."/>
            <person name="Palmer M."/>
            <person name="Chavez-Ramirez B."/>
            <person name="Beukes C."/>
            <person name="Steenkamp E.T."/>
            <person name="Hirsch A.M."/>
            <person name="Manyaka P."/>
            <person name="Maluk M."/>
            <person name="Lafos M."/>
            <person name="Crook M."/>
            <person name="Gross E."/>
            <person name="Simon M.F."/>
            <person name="Bueno dos Reis Junior F."/>
            <person name="Poole P.S."/>
            <person name="Venter S.N."/>
            <person name="James E.K."/>
        </authorList>
    </citation>
    <scope>NUCLEOTIDE SEQUENCE [LARGE SCALE GENOMIC DNA]</scope>
    <source>
        <strain evidence="1 2">GIMN1.004</strain>
    </source>
</reference>
<dbReference type="InterPro" id="IPR015943">
    <property type="entry name" value="WD40/YVTN_repeat-like_dom_sf"/>
</dbReference>
<dbReference type="OrthoDB" id="108285at2"/>
<dbReference type="InterPro" id="IPR011048">
    <property type="entry name" value="Haem_d1_sf"/>
</dbReference>
<comment type="caution">
    <text evidence="1">The sequence shown here is derived from an EMBL/GenBank/DDBJ whole genome shotgun (WGS) entry which is preliminary data.</text>
</comment>
<dbReference type="PANTHER" id="PTHR47197:SF3">
    <property type="entry name" value="DIHYDRO-HEME D1 DEHYDROGENASE"/>
    <property type="match status" value="1"/>
</dbReference>
<dbReference type="PANTHER" id="PTHR47197">
    <property type="entry name" value="PROTEIN NIRF"/>
    <property type="match status" value="1"/>
</dbReference>
<dbReference type="Proteomes" id="UP000235616">
    <property type="component" value="Unassembled WGS sequence"/>
</dbReference>
<gene>
    <name evidence="1" type="ORF">C0Z18_29625</name>
</gene>
<dbReference type="Gene3D" id="2.130.10.10">
    <property type="entry name" value="YVTN repeat-like/Quinoprotein amine dehydrogenase"/>
    <property type="match status" value="1"/>
</dbReference>
<evidence type="ECO:0000313" key="2">
    <source>
        <dbReference type="Proteomes" id="UP000235616"/>
    </source>
</evidence>
<dbReference type="SUPFAM" id="SSF51004">
    <property type="entry name" value="C-terminal (heme d1) domain of cytochrome cd1-nitrite reductase"/>
    <property type="match status" value="1"/>
</dbReference>
<name>A0A2N7VCS0_9BURK</name>
<dbReference type="AlphaFoldDB" id="A0A2N7VCS0"/>
<keyword evidence="2" id="KW-1185">Reference proteome</keyword>
<evidence type="ECO:0008006" key="3">
    <source>
        <dbReference type="Google" id="ProtNLM"/>
    </source>
</evidence>
<protein>
    <recommendedName>
        <fullName evidence="3">YncE family protein</fullName>
    </recommendedName>
</protein>
<dbReference type="InterPro" id="IPR051200">
    <property type="entry name" value="Host-pathogen_enzymatic-act"/>
</dbReference>
<proteinExistence type="predicted"/>
<sequence>MLASRAPSAADSGPSHDLPLKHVADVVLPGGPTRLDYESLDPTRHLLFIAHLGDGDVIAFDVRSQRVVARIENVADVHGVLAVPALGRVYASATGSNEVVAIDDATMKIVARMPAGAYPDGMAYAPDEMKLYVSDETGATETVIDTRTNARIATVDLGGEAGNTQYDPVSRHVFVNVQTRNELAEIDPATDRIVRRIALRGGRHNHGLLIDDRDRFAFVGCDGDDKLLVLDMRSLRIVASLPVGKDPDVLAFDSRASVLYVAGESGTVSMFSVKPSGLTEMGSGRLAPNAHVVAVDEATHQVYFPLKNVDDRPVLRIMAPSP</sequence>
<dbReference type="EMBL" id="PNYA01000038">
    <property type="protein sequence ID" value="PMS14935.1"/>
    <property type="molecule type" value="Genomic_DNA"/>
</dbReference>
<evidence type="ECO:0000313" key="1">
    <source>
        <dbReference type="EMBL" id="PMS14935.1"/>
    </source>
</evidence>
<organism evidence="1 2">
    <name type="scientific">Trinickia dabaoshanensis</name>
    <dbReference type="NCBI Taxonomy" id="564714"/>
    <lineage>
        <taxon>Bacteria</taxon>
        <taxon>Pseudomonadati</taxon>
        <taxon>Pseudomonadota</taxon>
        <taxon>Betaproteobacteria</taxon>
        <taxon>Burkholderiales</taxon>
        <taxon>Burkholderiaceae</taxon>
        <taxon>Trinickia</taxon>
    </lineage>
</organism>
<accession>A0A2N7VCS0</accession>